<gene>
    <name evidence="1" type="ORF">BW47_03650</name>
</gene>
<proteinExistence type="predicted"/>
<keyword evidence="2" id="KW-1185">Reference proteome</keyword>
<evidence type="ECO:0008006" key="3">
    <source>
        <dbReference type="Google" id="ProtNLM"/>
    </source>
</evidence>
<accession>A0ABM6GDW6</accession>
<dbReference type="Pfam" id="PF05258">
    <property type="entry name" value="DciA"/>
    <property type="match status" value="1"/>
</dbReference>
<name>A0ABM6GDW6_9BACT</name>
<organism evidence="1 2">
    <name type="scientific">Thermosipho melanesiensis</name>
    <dbReference type="NCBI Taxonomy" id="46541"/>
    <lineage>
        <taxon>Bacteria</taxon>
        <taxon>Thermotogati</taxon>
        <taxon>Thermotogota</taxon>
        <taxon>Thermotogae</taxon>
        <taxon>Thermotogales</taxon>
        <taxon>Fervidobacteriaceae</taxon>
        <taxon>Thermosipho</taxon>
    </lineage>
</organism>
<evidence type="ECO:0000313" key="1">
    <source>
        <dbReference type="EMBL" id="APT73685.1"/>
    </source>
</evidence>
<dbReference type="EMBL" id="CP007389">
    <property type="protein sequence ID" value="APT73685.1"/>
    <property type="molecule type" value="Genomic_DNA"/>
</dbReference>
<evidence type="ECO:0000313" key="2">
    <source>
        <dbReference type="Proteomes" id="UP000185490"/>
    </source>
</evidence>
<dbReference type="RefSeq" id="WP_012056897.1">
    <property type="nucleotide sequence ID" value="NZ_CP007389.1"/>
</dbReference>
<protein>
    <recommendedName>
        <fullName evidence="3">DUF721 domain-containing protein</fullName>
    </recommendedName>
</protein>
<dbReference type="InterPro" id="IPR007922">
    <property type="entry name" value="DciA-like"/>
</dbReference>
<sequence length="100" mass="11848">MKKLAEVFKELSKKNPLFRKLYISTVSSEYFKEVIGEPFKNHCDVVGFSKGNIYVECESIYATELQFFKEKIRDRINEKLGEDMVKRVIIKGKRRHWNGL</sequence>
<dbReference type="Proteomes" id="UP000185490">
    <property type="component" value="Chromosome"/>
</dbReference>
<reference evidence="1 2" key="1">
    <citation type="submission" date="2014-02" db="EMBL/GenBank/DDBJ databases">
        <title>Diversity of Thermotogales isolates from hydrothermal vents.</title>
        <authorList>
            <person name="Haverkamp T.H.A."/>
            <person name="Lossouarn J."/>
            <person name="Geslin C."/>
            <person name="Nesbo C.L."/>
        </authorList>
    </citation>
    <scope>NUCLEOTIDE SEQUENCE [LARGE SCALE GENOMIC DNA]</scope>
    <source>
        <strain evidence="1 2">431</strain>
    </source>
</reference>